<accession>A0A7W4UMC6</accession>
<comment type="caution">
    <text evidence="1">The sequence shown here is derived from an EMBL/GenBank/DDBJ whole genome shotgun (WGS) entry which is preliminary data.</text>
</comment>
<reference evidence="1 2" key="1">
    <citation type="submission" date="2020-08" db="EMBL/GenBank/DDBJ databases">
        <title>Sequencing the genomes of 1000 actinobacteria strains.</title>
        <authorList>
            <person name="Klenk H.-P."/>
        </authorList>
    </citation>
    <scope>NUCLEOTIDE SEQUENCE [LARGE SCALE GENOMIC DNA]</scope>
    <source>
        <strain evidence="1 2">DSM 20419</strain>
    </source>
</reference>
<gene>
    <name evidence="1" type="ORF">FHX72_001209</name>
</gene>
<dbReference type="Proteomes" id="UP000545286">
    <property type="component" value="Unassembled WGS sequence"/>
</dbReference>
<dbReference type="RefSeq" id="WP_068494590.1">
    <property type="nucleotide sequence ID" value="NZ_CZJY01000067.1"/>
</dbReference>
<evidence type="ECO:0000313" key="2">
    <source>
        <dbReference type="Proteomes" id="UP000545286"/>
    </source>
</evidence>
<sequence length="78" mass="8903">MATTIKVSEQLRDRINRDAKERGMTAAGLIEGLLDGYERRRRMEAFGRVVRGASDDYWDQLRNWDVELGDMNARADGG</sequence>
<dbReference type="AlphaFoldDB" id="A0A7W4UMC6"/>
<evidence type="ECO:0008006" key="3">
    <source>
        <dbReference type="Google" id="ProtNLM"/>
    </source>
</evidence>
<keyword evidence="2" id="KW-1185">Reference proteome</keyword>
<organism evidence="1 2">
    <name type="scientific">Pseudoclavibacter helvolus</name>
    <dbReference type="NCBI Taxonomy" id="255205"/>
    <lineage>
        <taxon>Bacteria</taxon>
        <taxon>Bacillati</taxon>
        <taxon>Actinomycetota</taxon>
        <taxon>Actinomycetes</taxon>
        <taxon>Micrococcales</taxon>
        <taxon>Microbacteriaceae</taxon>
        <taxon>Pseudoclavibacter</taxon>
    </lineage>
</organism>
<protein>
    <recommendedName>
        <fullName evidence="3">Toxin-antitoxin system protein</fullName>
    </recommendedName>
</protein>
<evidence type="ECO:0000313" key="1">
    <source>
        <dbReference type="EMBL" id="MBB2957097.1"/>
    </source>
</evidence>
<proteinExistence type="predicted"/>
<name>A0A7W4UMC6_9MICO</name>
<dbReference type="EMBL" id="JACHWJ010000001">
    <property type="protein sequence ID" value="MBB2957097.1"/>
    <property type="molecule type" value="Genomic_DNA"/>
</dbReference>